<dbReference type="Gene3D" id="1.10.3230.30">
    <property type="entry name" value="Phage gp6-like head-tail connector protein"/>
    <property type="match status" value="1"/>
</dbReference>
<sequence>MSYATLAEFKSAIGITDSTDDTPLQSVLDATDALIDNYTDRRQGFGTATETRYYTAQDFQYVLTDDLVSISSLTTDDDGNGTYETTWTAGTDYVFAPANNALDGWPYNSIEVSVTWPKNFPKNVYRGVKVIGVFGWPSVPSAVKQAALIQAGAVWSSRTSPFGVIGSQDLGGIIRQTSALHPESRVLLEQYRRREGLAR</sequence>
<evidence type="ECO:0000313" key="1">
    <source>
        <dbReference type="EMBL" id="CAB4189346.1"/>
    </source>
</evidence>
<dbReference type="Pfam" id="PF05135">
    <property type="entry name" value="Phage_connect_1"/>
    <property type="match status" value="1"/>
</dbReference>
<accession>A0A6J5R3Q5</accession>
<dbReference type="InterPro" id="IPR021146">
    <property type="entry name" value="Phage_gp6-like_head-tail"/>
</dbReference>
<protein>
    <submittedName>
        <fullName evidence="1">Gp6 domain containing protein</fullName>
    </submittedName>
</protein>
<reference evidence="1" key="1">
    <citation type="submission" date="2020-05" db="EMBL/GenBank/DDBJ databases">
        <authorList>
            <person name="Chiriac C."/>
            <person name="Salcher M."/>
            <person name="Ghai R."/>
            <person name="Kavagutti S V."/>
        </authorList>
    </citation>
    <scope>NUCLEOTIDE SEQUENCE</scope>
</reference>
<name>A0A6J5R3Q5_9CAUD</name>
<dbReference type="EMBL" id="LR797133">
    <property type="protein sequence ID" value="CAB4189346.1"/>
    <property type="molecule type" value="Genomic_DNA"/>
</dbReference>
<proteinExistence type="predicted"/>
<gene>
    <name evidence="1" type="ORF">UFOVP1185_39</name>
</gene>
<organism evidence="1">
    <name type="scientific">uncultured Caudovirales phage</name>
    <dbReference type="NCBI Taxonomy" id="2100421"/>
    <lineage>
        <taxon>Viruses</taxon>
        <taxon>Duplodnaviria</taxon>
        <taxon>Heunggongvirae</taxon>
        <taxon>Uroviricota</taxon>
        <taxon>Caudoviricetes</taxon>
        <taxon>Peduoviridae</taxon>
        <taxon>Maltschvirus</taxon>
        <taxon>Maltschvirus maltsch</taxon>
    </lineage>
</organism>